<protein>
    <submittedName>
        <fullName evidence="1">Uncharacterized protein</fullName>
    </submittedName>
</protein>
<accession>A0A066XCJ7</accession>
<name>A0A066XCJ7_COLSU</name>
<dbReference type="Proteomes" id="UP000027238">
    <property type="component" value="Unassembled WGS sequence"/>
</dbReference>
<evidence type="ECO:0000313" key="2">
    <source>
        <dbReference type="Proteomes" id="UP000027238"/>
    </source>
</evidence>
<organism evidence="1 2">
    <name type="scientific">Colletotrichum sublineola</name>
    <name type="common">Sorghum anthracnose fungus</name>
    <dbReference type="NCBI Taxonomy" id="1173701"/>
    <lineage>
        <taxon>Eukaryota</taxon>
        <taxon>Fungi</taxon>
        <taxon>Dikarya</taxon>
        <taxon>Ascomycota</taxon>
        <taxon>Pezizomycotina</taxon>
        <taxon>Sordariomycetes</taxon>
        <taxon>Hypocreomycetidae</taxon>
        <taxon>Glomerellales</taxon>
        <taxon>Glomerellaceae</taxon>
        <taxon>Colletotrichum</taxon>
        <taxon>Colletotrichum graminicola species complex</taxon>
    </lineage>
</organism>
<dbReference type="EMBL" id="JMSE01001220">
    <property type="protein sequence ID" value="KDN63486.1"/>
    <property type="molecule type" value="Genomic_DNA"/>
</dbReference>
<keyword evidence="2" id="KW-1185">Reference proteome</keyword>
<gene>
    <name evidence="1" type="ORF">CSUB01_07576</name>
</gene>
<dbReference type="HOGENOM" id="CLU_2120951_0_0_1"/>
<dbReference type="eggNOG" id="ENOG502RK30">
    <property type="taxonomic scope" value="Eukaryota"/>
</dbReference>
<proteinExistence type="predicted"/>
<dbReference type="AlphaFoldDB" id="A0A066XCJ7"/>
<comment type="caution">
    <text evidence="1">The sequence shown here is derived from an EMBL/GenBank/DDBJ whole genome shotgun (WGS) entry which is preliminary data.</text>
</comment>
<dbReference type="OrthoDB" id="4776374at2759"/>
<reference evidence="2" key="1">
    <citation type="journal article" date="2014" name="Genome Announc.">
        <title>Draft genome sequence of Colletotrichum sublineola, a destructive pathogen of cultivated sorghum.</title>
        <authorList>
            <person name="Baroncelli R."/>
            <person name="Sanz-Martin J.M."/>
            <person name="Rech G.E."/>
            <person name="Sukno S.A."/>
            <person name="Thon M.R."/>
        </authorList>
    </citation>
    <scope>NUCLEOTIDE SEQUENCE [LARGE SCALE GENOMIC DNA]</scope>
    <source>
        <strain evidence="2">TX430BB</strain>
    </source>
</reference>
<sequence>MTPRQAGSNLVGEKYEIKSHKISDDYLDVYVVADERGTYFEAQAFTPVAEMPRELEGLRQARRRRMRRICGSPNFADEFEHDGRRFLVSRVQRNAKERILLMDSFAGEILTDAD</sequence>
<evidence type="ECO:0000313" key="1">
    <source>
        <dbReference type="EMBL" id="KDN63486.1"/>
    </source>
</evidence>